<organism evidence="3 4">
    <name type="scientific">Stephania cephalantha</name>
    <dbReference type="NCBI Taxonomy" id="152367"/>
    <lineage>
        <taxon>Eukaryota</taxon>
        <taxon>Viridiplantae</taxon>
        <taxon>Streptophyta</taxon>
        <taxon>Embryophyta</taxon>
        <taxon>Tracheophyta</taxon>
        <taxon>Spermatophyta</taxon>
        <taxon>Magnoliopsida</taxon>
        <taxon>Ranunculales</taxon>
        <taxon>Menispermaceae</taxon>
        <taxon>Menispermoideae</taxon>
        <taxon>Cissampelideae</taxon>
        <taxon>Stephania</taxon>
    </lineage>
</organism>
<dbReference type="SUPFAM" id="SSF56672">
    <property type="entry name" value="DNA/RNA polymerases"/>
    <property type="match status" value="1"/>
</dbReference>
<dbReference type="InterPro" id="IPR013103">
    <property type="entry name" value="RVT_2"/>
</dbReference>
<reference evidence="3 4" key="1">
    <citation type="submission" date="2024-01" db="EMBL/GenBank/DDBJ databases">
        <title>Genome assemblies of Stephania.</title>
        <authorList>
            <person name="Yang L."/>
        </authorList>
    </citation>
    <scope>NUCLEOTIDE SEQUENCE [LARGE SCALE GENOMIC DNA]</scope>
    <source>
        <strain evidence="3">JXDWG</strain>
        <tissue evidence="3">Leaf</tissue>
    </source>
</reference>
<dbReference type="Pfam" id="PF07727">
    <property type="entry name" value="RVT_2"/>
    <property type="match status" value="1"/>
</dbReference>
<name>A0AAP0PUZ5_9MAGN</name>
<dbReference type="CDD" id="cd09272">
    <property type="entry name" value="RNase_HI_RT_Ty1"/>
    <property type="match status" value="1"/>
</dbReference>
<evidence type="ECO:0000256" key="1">
    <source>
        <dbReference type="SAM" id="MobiDB-lite"/>
    </source>
</evidence>
<gene>
    <name evidence="3" type="ORF">Scep_004036</name>
</gene>
<feature type="domain" description="Reverse transcriptase Ty1/copia-type" evidence="2">
    <location>
        <begin position="126"/>
        <end position="367"/>
    </location>
</feature>
<dbReference type="InterPro" id="IPR043502">
    <property type="entry name" value="DNA/RNA_pol_sf"/>
</dbReference>
<evidence type="ECO:0000313" key="4">
    <source>
        <dbReference type="Proteomes" id="UP001419268"/>
    </source>
</evidence>
<protein>
    <recommendedName>
        <fullName evidence="2">Reverse transcriptase Ty1/copia-type domain-containing protein</fullName>
    </recommendedName>
</protein>
<dbReference type="PANTHER" id="PTHR11439">
    <property type="entry name" value="GAG-POL-RELATED RETROTRANSPOSON"/>
    <property type="match status" value="1"/>
</dbReference>
<evidence type="ECO:0000313" key="3">
    <source>
        <dbReference type="EMBL" id="KAK9157462.1"/>
    </source>
</evidence>
<dbReference type="Proteomes" id="UP001419268">
    <property type="component" value="Unassembled WGS sequence"/>
</dbReference>
<accession>A0AAP0PUZ5</accession>
<proteinExistence type="predicted"/>
<feature type="region of interest" description="Disordered" evidence="1">
    <location>
        <begin position="22"/>
        <end position="75"/>
    </location>
</feature>
<comment type="caution">
    <text evidence="3">The sequence shown here is derived from an EMBL/GenBank/DDBJ whole genome shotgun (WGS) entry which is preliminary data.</text>
</comment>
<dbReference type="AlphaFoldDB" id="A0AAP0PUZ5"/>
<evidence type="ECO:0000259" key="2">
    <source>
        <dbReference type="Pfam" id="PF07727"/>
    </source>
</evidence>
<dbReference type="PANTHER" id="PTHR11439:SF455">
    <property type="entry name" value="RLK (RECEPTOR-LIKE PROTEIN KINASE) 8, PUTATIVE-RELATED"/>
    <property type="match status" value="1"/>
</dbReference>
<feature type="compositionally biased region" description="Pro residues" evidence="1">
    <location>
        <begin position="57"/>
        <end position="68"/>
    </location>
</feature>
<sequence>MFSTATSSSPISVVPHSIVTIDQHSYPGSSQSQMPPSSSVSPTTLPQSSPPQSSLPQSPPPQSSPVPLPTNTHQMITRGKNGISMKKVFTATCSDADSIPSTVEMALSIPHWREAMEKEYQALMKNDTWSLVSPSKNQNVVANKWIFTVKKNSDGTVNRYKARLVAKGFKQIPGIDFSETYSPVIKSATIRIIFSIAVTYGWSIRQIDINNAFLNGQLMEEVYTHQPAGFVDDSNPHHVCRLHKALYGLRQAPRAWFDQLKGALLSWGFQNSKADSSLFITTWETSPLYVLIYVDDIIVTGAKPAAIQSFINKLNTTFALKDIGELSLFLGFEVRRDASGLYLNQSSYISSLLLKAGMSNAKVAESPAASGKQLCSDSHSLFHDPSLYRSLLGGLQYVVHTRPDIAFIVNRLSSYQQSPSTSHWQALKRVLRFLKGTLHLGLSFKPGSKLMLTGYSDADWAANPDDRKSIAGFAVYFGSNLISWQSKKQAVVARSSTESEYRALAHVAAEVTWIRSLLTELHFPLPAVPVLWCDNLSAASLARNPVFHSRTKHIEIDIHFVRDKVLQGDLSVQYVPTHDQIADCFTKALSTSRFHELRIKLGVIPIPLRLRGDVRINH</sequence>
<keyword evidence="4" id="KW-1185">Reference proteome</keyword>
<feature type="compositionally biased region" description="Low complexity" evidence="1">
    <location>
        <begin position="29"/>
        <end position="56"/>
    </location>
</feature>
<dbReference type="EMBL" id="JBBNAG010000002">
    <property type="protein sequence ID" value="KAK9157462.1"/>
    <property type="molecule type" value="Genomic_DNA"/>
</dbReference>